<reference evidence="2" key="2">
    <citation type="submission" date="2025-08" db="UniProtKB">
        <authorList>
            <consortium name="RefSeq"/>
        </authorList>
    </citation>
    <scope>IDENTIFICATION</scope>
</reference>
<dbReference type="VEuPathDB" id="FungiDB:An07g06410"/>
<feature type="compositionally biased region" description="Polar residues" evidence="1">
    <location>
        <begin position="451"/>
        <end position="463"/>
    </location>
</feature>
<feature type="compositionally biased region" description="Basic and acidic residues" evidence="1">
    <location>
        <begin position="429"/>
        <end position="445"/>
    </location>
</feature>
<dbReference type="GeneID" id="84591432"/>
<evidence type="ECO:0000313" key="2">
    <source>
        <dbReference type="RefSeq" id="XP_059600963.1"/>
    </source>
</evidence>
<reference evidence="2" key="1">
    <citation type="submission" date="2025-02" db="EMBL/GenBank/DDBJ databases">
        <authorList>
            <consortium name="NCBI Genome Project"/>
        </authorList>
    </citation>
    <scope>NUCLEOTIDE SEQUENCE</scope>
</reference>
<name>A0AAJ8DYM9_ASPNG</name>
<gene>
    <name evidence="2" type="ORF">An07g06410</name>
</gene>
<proteinExistence type="predicted"/>
<feature type="region of interest" description="Disordered" evidence="1">
    <location>
        <begin position="281"/>
        <end position="304"/>
    </location>
</feature>
<feature type="region of interest" description="Disordered" evidence="1">
    <location>
        <begin position="426"/>
        <end position="463"/>
    </location>
</feature>
<accession>A0AAJ8DYM9</accession>
<organism evidence="2">
    <name type="scientific">Aspergillus niger</name>
    <dbReference type="NCBI Taxonomy" id="5061"/>
    <lineage>
        <taxon>Eukaryota</taxon>
        <taxon>Fungi</taxon>
        <taxon>Dikarya</taxon>
        <taxon>Ascomycota</taxon>
        <taxon>Pezizomycotina</taxon>
        <taxon>Eurotiomycetes</taxon>
        <taxon>Eurotiomycetidae</taxon>
        <taxon>Eurotiales</taxon>
        <taxon>Aspergillaceae</taxon>
        <taxon>Aspergillus</taxon>
        <taxon>Aspergillus subgen. Circumdati</taxon>
    </lineage>
</organism>
<dbReference type="RefSeq" id="XP_059600963.1">
    <property type="nucleotide sequence ID" value="XM_059748526.1"/>
</dbReference>
<dbReference type="AlphaFoldDB" id="A0AAJ8DYM9"/>
<protein>
    <submittedName>
        <fullName evidence="2">Uncharacterized protein</fullName>
    </submittedName>
</protein>
<dbReference type="KEGG" id="ang:An07g06410"/>
<sequence length="463" mass="49881">MCRGDGTASNTTSEGIGCCSGEAQLATHYGDEARSSVQAITYQKGLSTVCSSVGVQVQRSLAIPHRTGWFVMPTPNAAASEEIVRQRRRQAHRSMADYVVRNPVHRGWTGTDLPLTISGSAVVPGRSGKKGIGKASGSPAATDCYFLAILLVSISPLGTWVHCSVNVSCFCAQHPGWNHVPRGRGVSLGAEANIGGCAHANMAQDYTSYAQVKALLMTDIACPDSRPTRTVPRVTGGPSLTDTPPIDSPVEPRFWTVGFVVSSLHRVSHVQWRARPAKISLPGAAKRSRPSEENPPQPPERTPGLNFEFRKSAVYLAPFIGALSLLGRLVRADHEGVCPPSGLNPACWSPKLLRGSLAGQRCILRAYPLMRPVASKKYIVKRQASGFIVAIPHRHPKQTGAWMTGDIHGTGMKPIDPGVKPEWTAALEWPRREVDGGRRKREGRESGCGQKSRTASGRDNQSR</sequence>
<evidence type="ECO:0000256" key="1">
    <source>
        <dbReference type="SAM" id="MobiDB-lite"/>
    </source>
</evidence>